<keyword evidence="2" id="KW-1185">Reference proteome</keyword>
<protein>
    <submittedName>
        <fullName evidence="1">Uncharacterized protein</fullName>
    </submittedName>
</protein>
<accession>A0ACB8AT72</accession>
<sequence length="315" mass="34697">PPPYSPSSSPLPSVPSTQYDTKRPNGEAIYTRPGSVTGVNLAFISSRSRSCSRTLRAMSLEALSPGTDLPPGSRHTKIFMLPPPSRRHPDYLRAPMRQQSKENALDTLRQYDTVILMDDSGSMVGDRWQEATRALAALANTAAEYDQDGIDVYFLNAKYSGKGLKDCKKVEQLFQKVQPSGITPIGGALENLILPYLRKVEKAKKRLDKGETSTLQIKPINIIVITDGAPTDEPDVVIKNAARRLDTYNAPLTQLGIQFVQVGDDKKATEYLQKLDDDLGGTHDIRDIVDTTPYLGTEITAEMLIKVLLGGINRR</sequence>
<gene>
    <name evidence="1" type="ORF">BJ138DRAFT_986277</name>
</gene>
<evidence type="ECO:0000313" key="1">
    <source>
        <dbReference type="EMBL" id="KAH7916233.1"/>
    </source>
</evidence>
<proteinExistence type="predicted"/>
<name>A0ACB8AT72_9AGAM</name>
<dbReference type="Proteomes" id="UP000790377">
    <property type="component" value="Unassembled WGS sequence"/>
</dbReference>
<dbReference type="EMBL" id="MU267592">
    <property type="protein sequence ID" value="KAH7916233.1"/>
    <property type="molecule type" value="Genomic_DNA"/>
</dbReference>
<reference evidence="1" key="1">
    <citation type="journal article" date="2021" name="New Phytol.">
        <title>Evolutionary innovations through gain and loss of genes in the ectomycorrhizal Boletales.</title>
        <authorList>
            <person name="Wu G."/>
            <person name="Miyauchi S."/>
            <person name="Morin E."/>
            <person name="Kuo A."/>
            <person name="Drula E."/>
            <person name="Varga T."/>
            <person name="Kohler A."/>
            <person name="Feng B."/>
            <person name="Cao Y."/>
            <person name="Lipzen A."/>
            <person name="Daum C."/>
            <person name="Hundley H."/>
            <person name="Pangilinan J."/>
            <person name="Johnson J."/>
            <person name="Barry K."/>
            <person name="LaButti K."/>
            <person name="Ng V."/>
            <person name="Ahrendt S."/>
            <person name="Min B."/>
            <person name="Choi I.G."/>
            <person name="Park H."/>
            <person name="Plett J.M."/>
            <person name="Magnuson J."/>
            <person name="Spatafora J.W."/>
            <person name="Nagy L.G."/>
            <person name="Henrissat B."/>
            <person name="Grigoriev I.V."/>
            <person name="Yang Z.L."/>
            <person name="Xu J."/>
            <person name="Martin F.M."/>
        </authorList>
    </citation>
    <scope>NUCLEOTIDE SEQUENCE</scope>
    <source>
        <strain evidence="1">ATCC 28755</strain>
    </source>
</reference>
<comment type="caution">
    <text evidence="1">The sequence shown here is derived from an EMBL/GenBank/DDBJ whole genome shotgun (WGS) entry which is preliminary data.</text>
</comment>
<organism evidence="1 2">
    <name type="scientific">Hygrophoropsis aurantiaca</name>
    <dbReference type="NCBI Taxonomy" id="72124"/>
    <lineage>
        <taxon>Eukaryota</taxon>
        <taxon>Fungi</taxon>
        <taxon>Dikarya</taxon>
        <taxon>Basidiomycota</taxon>
        <taxon>Agaricomycotina</taxon>
        <taxon>Agaricomycetes</taxon>
        <taxon>Agaricomycetidae</taxon>
        <taxon>Boletales</taxon>
        <taxon>Coniophorineae</taxon>
        <taxon>Hygrophoropsidaceae</taxon>
        <taxon>Hygrophoropsis</taxon>
    </lineage>
</organism>
<feature type="non-terminal residue" evidence="1">
    <location>
        <position position="315"/>
    </location>
</feature>
<feature type="non-terminal residue" evidence="1">
    <location>
        <position position="1"/>
    </location>
</feature>
<evidence type="ECO:0000313" key="2">
    <source>
        <dbReference type="Proteomes" id="UP000790377"/>
    </source>
</evidence>